<dbReference type="EMBL" id="MSCO01000002">
    <property type="protein sequence ID" value="PQJ84474.1"/>
    <property type="molecule type" value="Genomic_DNA"/>
</dbReference>
<dbReference type="AlphaFoldDB" id="A0A2S7X2M1"/>
<feature type="chain" id="PRO_5015416946" evidence="1">
    <location>
        <begin position="19"/>
        <end position="249"/>
    </location>
</feature>
<evidence type="ECO:0000313" key="2">
    <source>
        <dbReference type="EMBL" id="PQJ84474.1"/>
    </source>
</evidence>
<dbReference type="Gene3D" id="3.40.50.1820">
    <property type="entry name" value="alpha/beta hydrolase"/>
    <property type="match status" value="1"/>
</dbReference>
<protein>
    <submittedName>
        <fullName evidence="2">Alpha/beta hydrolase</fullName>
    </submittedName>
</protein>
<keyword evidence="1" id="KW-0732">Signal</keyword>
<evidence type="ECO:0000313" key="3">
    <source>
        <dbReference type="Proteomes" id="UP000239263"/>
    </source>
</evidence>
<sequence length="249" mass="28034">MKFAVPLALSLLTSSVMATSLDIYDASRERNIPITVDFPVQKDLCTTNNKCKVAFVSADYKVPYLKYQLMVQNLNEMGYLTVAVDHELPNDPPLSKKGDLYQTRIENWKRGAETLDFLQSNISLSYPEYNFQNILLVGHSNGGDISAWLASENKSYISKIITLDHRRVALPKTAKIQVLSIRATEYPTVASALLTEKEQSKYHSCIVEIENSKHMDLTDYGSEKVMNKVRLITKGFLSGESCTKLKQQA</sequence>
<dbReference type="RefSeq" id="WP_105055926.1">
    <property type="nucleotide sequence ID" value="NZ_CAWNRT010000002.1"/>
</dbReference>
<organism evidence="2 3">
    <name type="scientific">Aliivibrio sifiae</name>
    <dbReference type="NCBI Taxonomy" id="566293"/>
    <lineage>
        <taxon>Bacteria</taxon>
        <taxon>Pseudomonadati</taxon>
        <taxon>Pseudomonadota</taxon>
        <taxon>Gammaproteobacteria</taxon>
        <taxon>Vibrionales</taxon>
        <taxon>Vibrionaceae</taxon>
        <taxon>Aliivibrio</taxon>
    </lineage>
</organism>
<dbReference type="GO" id="GO:0016787">
    <property type="term" value="F:hydrolase activity"/>
    <property type="evidence" value="ECO:0007669"/>
    <property type="project" value="UniProtKB-KW"/>
</dbReference>
<dbReference type="SUPFAM" id="SSF53474">
    <property type="entry name" value="alpha/beta-Hydrolases"/>
    <property type="match status" value="1"/>
</dbReference>
<keyword evidence="2" id="KW-0378">Hydrolase</keyword>
<dbReference type="Proteomes" id="UP000239263">
    <property type="component" value="Unassembled WGS sequence"/>
</dbReference>
<dbReference type="OrthoDB" id="9814760at2"/>
<accession>A0A2S7X2M1</accession>
<feature type="signal peptide" evidence="1">
    <location>
        <begin position="1"/>
        <end position="18"/>
    </location>
</feature>
<dbReference type="InterPro" id="IPR029058">
    <property type="entry name" value="AB_hydrolase_fold"/>
</dbReference>
<comment type="caution">
    <text evidence="2">The sequence shown here is derived from an EMBL/GenBank/DDBJ whole genome shotgun (WGS) entry which is preliminary data.</text>
</comment>
<gene>
    <name evidence="2" type="ORF">BTO22_13170</name>
</gene>
<reference evidence="2 3" key="1">
    <citation type="submission" date="2016-12" db="EMBL/GenBank/DDBJ databases">
        <title>Diversity of luminous bacteria.</title>
        <authorList>
            <person name="Yoshizawa S."/>
            <person name="Kogure K."/>
        </authorList>
    </citation>
    <scope>NUCLEOTIDE SEQUENCE [LARGE SCALE GENOMIC DNA]</scope>
    <source>
        <strain evidence="2 3">ATCC 33715</strain>
    </source>
</reference>
<name>A0A2S7X2M1_9GAMM</name>
<proteinExistence type="predicted"/>
<evidence type="ECO:0000256" key="1">
    <source>
        <dbReference type="SAM" id="SignalP"/>
    </source>
</evidence>